<dbReference type="PANTHER" id="PTHR22768:SF0">
    <property type="entry name" value="DNA REPLICATION COMPLEX GINS PROTEIN PSF3"/>
    <property type="match status" value="1"/>
</dbReference>
<dbReference type="SMR" id="B4JKQ8"/>
<comment type="similarity">
    <text evidence="2 6">Belongs to the GINS3/PSF3 family.</text>
</comment>
<evidence type="ECO:0000256" key="1">
    <source>
        <dbReference type="ARBA" id="ARBA00004123"/>
    </source>
</evidence>
<dbReference type="InterPro" id="IPR021151">
    <property type="entry name" value="GINS_A"/>
</dbReference>
<organism evidence="11">
    <name type="scientific">Drosophila grimshawi</name>
    <name type="common">Hawaiian fruit fly</name>
    <name type="synonym">Idiomyia grimshawi</name>
    <dbReference type="NCBI Taxonomy" id="7222"/>
    <lineage>
        <taxon>Eukaryota</taxon>
        <taxon>Metazoa</taxon>
        <taxon>Ecdysozoa</taxon>
        <taxon>Arthropoda</taxon>
        <taxon>Hexapoda</taxon>
        <taxon>Insecta</taxon>
        <taxon>Pterygota</taxon>
        <taxon>Neoptera</taxon>
        <taxon>Endopterygota</taxon>
        <taxon>Diptera</taxon>
        <taxon>Brachycera</taxon>
        <taxon>Muscomorpha</taxon>
        <taxon>Ephydroidea</taxon>
        <taxon>Drosophilidae</taxon>
        <taxon>Drosophila</taxon>
        <taxon>Hawaiian Drosophila</taxon>
    </lineage>
</organism>
<dbReference type="AlphaFoldDB" id="B4JKQ8"/>
<dbReference type="OrthoDB" id="10251744at2759"/>
<keyword evidence="3 6" id="KW-0235">DNA replication</keyword>
<evidence type="ECO:0000256" key="4">
    <source>
        <dbReference type="ARBA" id="ARBA00023242"/>
    </source>
</evidence>
<gene>
    <name evidence="10" type="primary">Dgri\GH12717</name>
    <name evidence="10" type="ORF">Dgri_GH12717</name>
</gene>
<dbReference type="CDD" id="cd21693">
    <property type="entry name" value="GINS_B_Psf3"/>
    <property type="match status" value="1"/>
</dbReference>
<comment type="function">
    <text evidence="6">The GINS complex plays an essential role in the initiation of DNA replication.</text>
</comment>
<dbReference type="Pfam" id="PF22466">
    <property type="entry name" value="PSF3_N"/>
    <property type="match status" value="1"/>
</dbReference>
<dbReference type="CDD" id="cd11713">
    <property type="entry name" value="GINS_A_psf3"/>
    <property type="match status" value="1"/>
</dbReference>
<dbReference type="FunCoup" id="B4JKQ8">
    <property type="interactions" value="953"/>
</dbReference>
<dbReference type="HOGENOM" id="CLU_081646_2_0_1"/>
<comment type="subcellular location">
    <subcellularLocation>
        <location evidence="1 6">Nucleus</location>
    </subcellularLocation>
</comment>
<evidence type="ECO:0000256" key="6">
    <source>
        <dbReference type="RuleBase" id="RU367161"/>
    </source>
</evidence>
<dbReference type="GO" id="GO:0000811">
    <property type="term" value="C:GINS complex"/>
    <property type="evidence" value="ECO:0007669"/>
    <property type="project" value="UniProtKB-UniRule"/>
</dbReference>
<reference evidence="10 11" key="1">
    <citation type="journal article" date="2007" name="Nature">
        <title>Evolution of genes and genomes on the Drosophila phylogeny.</title>
        <authorList>
            <consortium name="Drosophila 12 Genomes Consortium"/>
            <person name="Clark A.G."/>
            <person name="Eisen M.B."/>
            <person name="Smith D.R."/>
            <person name="Bergman C.M."/>
            <person name="Oliver B."/>
            <person name="Markow T.A."/>
            <person name="Kaufman T.C."/>
            <person name="Kellis M."/>
            <person name="Gelbart W."/>
            <person name="Iyer V.N."/>
            <person name="Pollard D.A."/>
            <person name="Sackton T.B."/>
            <person name="Larracuente A.M."/>
            <person name="Singh N.D."/>
            <person name="Abad J.P."/>
            <person name="Abt D.N."/>
            <person name="Adryan B."/>
            <person name="Aguade M."/>
            <person name="Akashi H."/>
            <person name="Anderson W.W."/>
            <person name="Aquadro C.F."/>
            <person name="Ardell D.H."/>
            <person name="Arguello R."/>
            <person name="Artieri C.G."/>
            <person name="Barbash D.A."/>
            <person name="Barker D."/>
            <person name="Barsanti P."/>
            <person name="Batterham P."/>
            <person name="Batzoglou S."/>
            <person name="Begun D."/>
            <person name="Bhutkar A."/>
            <person name="Blanco E."/>
            <person name="Bosak S.A."/>
            <person name="Bradley R.K."/>
            <person name="Brand A.D."/>
            <person name="Brent M.R."/>
            <person name="Brooks A.N."/>
            <person name="Brown R.H."/>
            <person name="Butlin R.K."/>
            <person name="Caggese C."/>
            <person name="Calvi B.R."/>
            <person name="Bernardo de Carvalho A."/>
            <person name="Caspi A."/>
            <person name="Castrezana S."/>
            <person name="Celniker S.E."/>
            <person name="Chang J.L."/>
            <person name="Chapple C."/>
            <person name="Chatterji S."/>
            <person name="Chinwalla A."/>
            <person name="Civetta A."/>
            <person name="Clifton S.W."/>
            <person name="Comeron J.M."/>
            <person name="Costello J.C."/>
            <person name="Coyne J.A."/>
            <person name="Daub J."/>
            <person name="David R.G."/>
            <person name="Delcher A.L."/>
            <person name="Delehaunty K."/>
            <person name="Do C.B."/>
            <person name="Ebling H."/>
            <person name="Edwards K."/>
            <person name="Eickbush T."/>
            <person name="Evans J.D."/>
            <person name="Filipski A."/>
            <person name="Findeiss S."/>
            <person name="Freyhult E."/>
            <person name="Fulton L."/>
            <person name="Fulton R."/>
            <person name="Garcia A.C."/>
            <person name="Gardiner A."/>
            <person name="Garfield D.A."/>
            <person name="Garvin B.E."/>
            <person name="Gibson G."/>
            <person name="Gilbert D."/>
            <person name="Gnerre S."/>
            <person name="Godfrey J."/>
            <person name="Good R."/>
            <person name="Gotea V."/>
            <person name="Gravely B."/>
            <person name="Greenberg A.J."/>
            <person name="Griffiths-Jones S."/>
            <person name="Gross S."/>
            <person name="Guigo R."/>
            <person name="Gustafson E.A."/>
            <person name="Haerty W."/>
            <person name="Hahn M.W."/>
            <person name="Halligan D.L."/>
            <person name="Halpern A.L."/>
            <person name="Halter G.M."/>
            <person name="Han M.V."/>
            <person name="Heger A."/>
            <person name="Hillier L."/>
            <person name="Hinrichs A.S."/>
            <person name="Holmes I."/>
            <person name="Hoskins R.A."/>
            <person name="Hubisz M.J."/>
            <person name="Hultmark D."/>
            <person name="Huntley M.A."/>
            <person name="Jaffe D.B."/>
            <person name="Jagadeeshan S."/>
            <person name="Jeck W.R."/>
            <person name="Johnson J."/>
            <person name="Jones C.D."/>
            <person name="Jordan W.C."/>
            <person name="Karpen G.H."/>
            <person name="Kataoka E."/>
            <person name="Keightley P.D."/>
            <person name="Kheradpour P."/>
            <person name="Kirkness E.F."/>
            <person name="Koerich L.B."/>
            <person name="Kristiansen K."/>
            <person name="Kudrna D."/>
            <person name="Kulathinal R.J."/>
            <person name="Kumar S."/>
            <person name="Kwok R."/>
            <person name="Lander E."/>
            <person name="Langley C.H."/>
            <person name="Lapoint R."/>
            <person name="Lazzaro B.P."/>
            <person name="Lee S.J."/>
            <person name="Levesque L."/>
            <person name="Li R."/>
            <person name="Lin C.F."/>
            <person name="Lin M.F."/>
            <person name="Lindblad-Toh K."/>
            <person name="Llopart A."/>
            <person name="Long M."/>
            <person name="Low L."/>
            <person name="Lozovsky E."/>
            <person name="Lu J."/>
            <person name="Luo M."/>
            <person name="Machado C.A."/>
            <person name="Makalowski W."/>
            <person name="Marzo M."/>
            <person name="Matsuda M."/>
            <person name="Matzkin L."/>
            <person name="McAllister B."/>
            <person name="McBride C.S."/>
            <person name="McKernan B."/>
            <person name="McKernan K."/>
            <person name="Mendez-Lago M."/>
            <person name="Minx P."/>
            <person name="Mollenhauer M.U."/>
            <person name="Montooth K."/>
            <person name="Mount S.M."/>
            <person name="Mu X."/>
            <person name="Myers E."/>
            <person name="Negre B."/>
            <person name="Newfeld S."/>
            <person name="Nielsen R."/>
            <person name="Noor M.A."/>
            <person name="O'Grady P."/>
            <person name="Pachter L."/>
            <person name="Papaceit M."/>
            <person name="Parisi M.J."/>
            <person name="Parisi M."/>
            <person name="Parts L."/>
            <person name="Pedersen J.S."/>
            <person name="Pesole G."/>
            <person name="Phillippy A.M."/>
            <person name="Ponting C.P."/>
            <person name="Pop M."/>
            <person name="Porcelli D."/>
            <person name="Powell J.R."/>
            <person name="Prohaska S."/>
            <person name="Pruitt K."/>
            <person name="Puig M."/>
            <person name="Quesneville H."/>
            <person name="Ram K.R."/>
            <person name="Rand D."/>
            <person name="Rasmussen M.D."/>
            <person name="Reed L.K."/>
            <person name="Reenan R."/>
            <person name="Reily A."/>
            <person name="Remington K.A."/>
            <person name="Rieger T.T."/>
            <person name="Ritchie M.G."/>
            <person name="Robin C."/>
            <person name="Rogers Y.H."/>
            <person name="Rohde C."/>
            <person name="Rozas J."/>
            <person name="Rubenfield M.J."/>
            <person name="Ruiz A."/>
            <person name="Russo S."/>
            <person name="Salzberg S.L."/>
            <person name="Sanchez-Gracia A."/>
            <person name="Saranga D.J."/>
            <person name="Sato H."/>
            <person name="Schaeffer S.W."/>
            <person name="Schatz M.C."/>
            <person name="Schlenke T."/>
            <person name="Schwartz R."/>
            <person name="Segarra C."/>
            <person name="Singh R.S."/>
            <person name="Sirot L."/>
            <person name="Sirota M."/>
            <person name="Sisneros N.B."/>
            <person name="Smith C.D."/>
            <person name="Smith T.F."/>
            <person name="Spieth J."/>
            <person name="Stage D.E."/>
            <person name="Stark A."/>
            <person name="Stephan W."/>
            <person name="Strausberg R.L."/>
            <person name="Strempel S."/>
            <person name="Sturgill D."/>
            <person name="Sutton G."/>
            <person name="Sutton G.G."/>
            <person name="Tao W."/>
            <person name="Teichmann S."/>
            <person name="Tobari Y.N."/>
            <person name="Tomimura Y."/>
            <person name="Tsolas J.M."/>
            <person name="Valente V.L."/>
            <person name="Venter E."/>
            <person name="Venter J.C."/>
            <person name="Vicario S."/>
            <person name="Vieira F.G."/>
            <person name="Vilella A.J."/>
            <person name="Villasante A."/>
            <person name="Walenz B."/>
            <person name="Wang J."/>
            <person name="Wasserman M."/>
            <person name="Watts T."/>
            <person name="Wilson D."/>
            <person name="Wilson R.K."/>
            <person name="Wing R.A."/>
            <person name="Wolfner M.F."/>
            <person name="Wong A."/>
            <person name="Wong G.K."/>
            <person name="Wu C.I."/>
            <person name="Wu G."/>
            <person name="Yamamoto D."/>
            <person name="Yang H.P."/>
            <person name="Yang S.P."/>
            <person name="Yorke J.A."/>
            <person name="Yoshida K."/>
            <person name="Zdobnov E."/>
            <person name="Zhang P."/>
            <person name="Zhang Y."/>
            <person name="Zimin A.V."/>
            <person name="Baldwin J."/>
            <person name="Abdouelleil A."/>
            <person name="Abdulkadir J."/>
            <person name="Abebe A."/>
            <person name="Abera B."/>
            <person name="Abreu J."/>
            <person name="Acer S.C."/>
            <person name="Aftuck L."/>
            <person name="Alexander A."/>
            <person name="An P."/>
            <person name="Anderson E."/>
            <person name="Anderson S."/>
            <person name="Arachi H."/>
            <person name="Azer M."/>
            <person name="Bachantsang P."/>
            <person name="Barry A."/>
            <person name="Bayul T."/>
            <person name="Berlin A."/>
            <person name="Bessette D."/>
            <person name="Bloom T."/>
            <person name="Blye J."/>
            <person name="Boguslavskiy L."/>
            <person name="Bonnet C."/>
            <person name="Boukhgalter B."/>
            <person name="Bourzgui I."/>
            <person name="Brown A."/>
            <person name="Cahill P."/>
            <person name="Channer S."/>
            <person name="Cheshatsang Y."/>
            <person name="Chuda L."/>
            <person name="Citroen M."/>
            <person name="Collymore A."/>
            <person name="Cooke P."/>
            <person name="Costello M."/>
            <person name="D'Aco K."/>
            <person name="Daza R."/>
            <person name="De Haan G."/>
            <person name="DeGray S."/>
            <person name="DeMaso C."/>
            <person name="Dhargay N."/>
            <person name="Dooley K."/>
            <person name="Dooley E."/>
            <person name="Doricent M."/>
            <person name="Dorje P."/>
            <person name="Dorjee K."/>
            <person name="Dupes A."/>
            <person name="Elong R."/>
            <person name="Falk J."/>
            <person name="Farina A."/>
            <person name="Faro S."/>
            <person name="Ferguson D."/>
            <person name="Fisher S."/>
            <person name="Foley C.D."/>
            <person name="Franke A."/>
            <person name="Friedrich D."/>
            <person name="Gadbois L."/>
            <person name="Gearin G."/>
            <person name="Gearin C.R."/>
            <person name="Giannoukos G."/>
            <person name="Goode T."/>
            <person name="Graham J."/>
            <person name="Grandbois E."/>
            <person name="Grewal S."/>
            <person name="Gyaltsen K."/>
            <person name="Hafez N."/>
            <person name="Hagos B."/>
            <person name="Hall J."/>
            <person name="Henson C."/>
            <person name="Hollinger A."/>
            <person name="Honan T."/>
            <person name="Huard M.D."/>
            <person name="Hughes L."/>
            <person name="Hurhula B."/>
            <person name="Husby M.E."/>
            <person name="Kamat A."/>
            <person name="Kanga B."/>
            <person name="Kashin S."/>
            <person name="Khazanovich D."/>
            <person name="Kisner P."/>
            <person name="Lance K."/>
            <person name="Lara M."/>
            <person name="Lee W."/>
            <person name="Lennon N."/>
            <person name="Letendre F."/>
            <person name="LeVine R."/>
            <person name="Lipovsky A."/>
            <person name="Liu X."/>
            <person name="Liu J."/>
            <person name="Liu S."/>
            <person name="Lokyitsang T."/>
            <person name="Lokyitsang Y."/>
            <person name="Lubonja R."/>
            <person name="Lui A."/>
            <person name="MacDonald P."/>
            <person name="Magnisalis V."/>
            <person name="Maru K."/>
            <person name="Matthews C."/>
            <person name="McCusker W."/>
            <person name="McDonough S."/>
            <person name="Mehta T."/>
            <person name="Meldrim J."/>
            <person name="Meneus L."/>
            <person name="Mihai O."/>
            <person name="Mihalev A."/>
            <person name="Mihova T."/>
            <person name="Mittelman R."/>
            <person name="Mlenga V."/>
            <person name="Montmayeur A."/>
            <person name="Mulrain L."/>
            <person name="Navidi A."/>
            <person name="Naylor J."/>
            <person name="Negash T."/>
            <person name="Nguyen T."/>
            <person name="Nguyen N."/>
            <person name="Nicol R."/>
            <person name="Norbu C."/>
            <person name="Norbu N."/>
            <person name="Novod N."/>
            <person name="O'Neill B."/>
            <person name="Osman S."/>
            <person name="Markiewicz E."/>
            <person name="Oyono O.L."/>
            <person name="Patti C."/>
            <person name="Phunkhang P."/>
            <person name="Pierre F."/>
            <person name="Priest M."/>
            <person name="Raghuraman S."/>
            <person name="Rege F."/>
            <person name="Reyes R."/>
            <person name="Rise C."/>
            <person name="Rogov P."/>
            <person name="Ross K."/>
            <person name="Ryan E."/>
            <person name="Settipalli S."/>
            <person name="Shea T."/>
            <person name="Sherpa N."/>
            <person name="Shi L."/>
            <person name="Shih D."/>
            <person name="Sparrow T."/>
            <person name="Spaulding J."/>
            <person name="Stalker J."/>
            <person name="Stange-Thomann N."/>
            <person name="Stavropoulos S."/>
            <person name="Stone C."/>
            <person name="Strader C."/>
            <person name="Tesfaye S."/>
            <person name="Thomson T."/>
            <person name="Thoulutsang Y."/>
            <person name="Thoulutsang D."/>
            <person name="Topham K."/>
            <person name="Topping I."/>
            <person name="Tsamla T."/>
            <person name="Vassiliev H."/>
            <person name="Vo A."/>
            <person name="Wangchuk T."/>
            <person name="Wangdi T."/>
            <person name="Weiand M."/>
            <person name="Wilkinson J."/>
            <person name="Wilson A."/>
            <person name="Yadav S."/>
            <person name="Young G."/>
            <person name="Yu Q."/>
            <person name="Zembek L."/>
            <person name="Zhong D."/>
            <person name="Zimmer A."/>
            <person name="Zwirko Z."/>
            <person name="Jaffe D.B."/>
            <person name="Alvarez P."/>
            <person name="Brockman W."/>
            <person name="Butler J."/>
            <person name="Chin C."/>
            <person name="Gnerre S."/>
            <person name="Grabherr M."/>
            <person name="Kleber M."/>
            <person name="Mauceli E."/>
            <person name="MacCallum I."/>
        </authorList>
    </citation>
    <scope>NUCLEOTIDE SEQUENCE [LARGE SCALE GENOMIC DNA]</scope>
    <source>
        <strain evidence="11">Tucson 15287-2541.00</strain>
    </source>
</reference>
<accession>B4JKQ8</accession>
<keyword evidence="4 6" id="KW-0539">Nucleus</keyword>
<evidence type="ECO:0000256" key="2">
    <source>
        <dbReference type="ARBA" id="ARBA00006343"/>
    </source>
</evidence>
<evidence type="ECO:0000259" key="8">
    <source>
        <dbReference type="Pfam" id="PF05916"/>
    </source>
</evidence>
<evidence type="ECO:0000256" key="3">
    <source>
        <dbReference type="ARBA" id="ARBA00022705"/>
    </source>
</evidence>
<evidence type="ECO:0000256" key="5">
    <source>
        <dbReference type="ARBA" id="ARBA00045258"/>
    </source>
</evidence>
<dbReference type="OMA" id="IYKEGWR"/>
<keyword evidence="11" id="KW-1185">Reference proteome</keyword>
<evidence type="ECO:0000259" key="9">
    <source>
        <dbReference type="Pfam" id="PF22466"/>
    </source>
</evidence>
<feature type="domain" description="DNA replication complex GINS protein PSF3 N-terminal" evidence="9">
    <location>
        <begin position="32"/>
        <end position="83"/>
    </location>
</feature>
<dbReference type="STRING" id="7222.B4JKQ8"/>
<evidence type="ECO:0000313" key="11">
    <source>
        <dbReference type="Proteomes" id="UP000001070"/>
    </source>
</evidence>
<dbReference type="PhylomeDB" id="B4JKQ8"/>
<dbReference type="InParanoid" id="B4JKQ8"/>
<dbReference type="EMBL" id="CH916370">
    <property type="protein sequence ID" value="EDW00161.1"/>
    <property type="molecule type" value="Genomic_DNA"/>
</dbReference>
<dbReference type="InterPro" id="IPR038437">
    <property type="entry name" value="GINS_Psf3_sf"/>
</dbReference>
<dbReference type="Gene3D" id="1.20.58.2050">
    <property type="match status" value="1"/>
</dbReference>
<evidence type="ECO:0000313" key="10">
    <source>
        <dbReference type="EMBL" id="EDW00161.1"/>
    </source>
</evidence>
<evidence type="ECO:0000256" key="7">
    <source>
        <dbReference type="SAM" id="MobiDB-lite"/>
    </source>
</evidence>
<dbReference type="eggNOG" id="KOG1106">
    <property type="taxonomic scope" value="Eukaryota"/>
</dbReference>
<feature type="domain" description="GINS subunit" evidence="8">
    <location>
        <begin position="108"/>
        <end position="191"/>
    </location>
</feature>
<feature type="region of interest" description="Disordered" evidence="7">
    <location>
        <begin position="206"/>
        <end position="241"/>
    </location>
</feature>
<dbReference type="GO" id="GO:0071162">
    <property type="term" value="C:CMG complex"/>
    <property type="evidence" value="ECO:0007669"/>
    <property type="project" value="EnsemblMetazoa"/>
</dbReference>
<dbReference type="Pfam" id="PF05916">
    <property type="entry name" value="Sld5"/>
    <property type="match status" value="1"/>
</dbReference>
<dbReference type="InterPro" id="IPR055221">
    <property type="entry name" value="PSF3_N"/>
</dbReference>
<name>B4JKQ8_DROGR</name>
<comment type="function">
    <text evidence="5">Required for correct functioning of the GINS complex, a complex that plays an essential role in the initiation of DNA replication, and progression of DNA replication forks. GINS complex is a core component of CDC45-MCM-GINS (CMG) helicase, the molecular machine that unwinds template DNA during replication, and around which the replisome is built.</text>
</comment>
<sequence length="241" mass="27791">MATDSRELQDLALKHKSSCFYLSTMNYFPNYYSIEDIFVTQEKVECKVNTRLQRMGFLDAGAETEDLEPGRTINLPLWYIKELKVNNAYFTIALPDIYKNVHKAVCEAETTHIELGRLHPFFYEFGCYLTPYDRNHVIGRIIFETLRQRVRHLLDISKNDADSKPDHRLDNIEAKLHDAGVRTNTLYINWLQMSGNNIRISELVEEHQKKRKRADRSDDEGGGGAGGSGDMDMPTGKKPSW</sequence>
<dbReference type="Proteomes" id="UP000001070">
    <property type="component" value="Unassembled WGS sequence"/>
</dbReference>
<dbReference type="SUPFAM" id="SSF160059">
    <property type="entry name" value="PriA/YqbF domain"/>
    <property type="match status" value="1"/>
</dbReference>
<proteinExistence type="inferred from homology"/>
<dbReference type="SUPFAM" id="SSF158573">
    <property type="entry name" value="GINS helical bundle-like"/>
    <property type="match status" value="1"/>
</dbReference>
<dbReference type="PANTHER" id="PTHR22768">
    <property type="entry name" value="DNA REPLICATION COMPLEX GINS PROTEIN PSF3"/>
    <property type="match status" value="1"/>
</dbReference>
<dbReference type="InterPro" id="IPR010492">
    <property type="entry name" value="GINS_Psf3"/>
</dbReference>
<protein>
    <recommendedName>
        <fullName evidence="6">DNA replication complex GINS protein PSF3</fullName>
    </recommendedName>
</protein>
<dbReference type="InterPro" id="IPR036224">
    <property type="entry name" value="GINS_bundle-like_dom_sf"/>
</dbReference>
<comment type="subunit">
    <text evidence="6">Component of the GINS complex.</text>
</comment>
<dbReference type="GO" id="GO:1902975">
    <property type="term" value="P:mitotic DNA replication initiation"/>
    <property type="evidence" value="ECO:0007669"/>
    <property type="project" value="TreeGrafter"/>
</dbReference>